<organism evidence="6 7">
    <name type="scientific">Shiella aurantiaca</name>
    <dbReference type="NCBI Taxonomy" id="3058365"/>
    <lineage>
        <taxon>Bacteria</taxon>
        <taxon>Pseudomonadati</taxon>
        <taxon>Bacteroidota</taxon>
        <taxon>Cytophagia</taxon>
        <taxon>Cytophagales</taxon>
        <taxon>Shiellaceae</taxon>
        <taxon>Shiella</taxon>
    </lineage>
</organism>
<comment type="subcellular location">
    <subcellularLocation>
        <location evidence="1">Membrane</location>
        <topology evidence="1">Multi-pass membrane protein</topology>
    </subcellularLocation>
</comment>
<evidence type="ECO:0000256" key="2">
    <source>
        <dbReference type="ARBA" id="ARBA00022692"/>
    </source>
</evidence>
<feature type="transmembrane region" description="Helical" evidence="5">
    <location>
        <begin position="71"/>
        <end position="92"/>
    </location>
</feature>
<evidence type="ECO:0000313" key="7">
    <source>
        <dbReference type="Proteomes" id="UP001168552"/>
    </source>
</evidence>
<dbReference type="InterPro" id="IPR032808">
    <property type="entry name" value="DoxX"/>
</dbReference>
<protein>
    <submittedName>
        <fullName evidence="6">DoxX family protein</fullName>
    </submittedName>
</protein>
<dbReference type="Proteomes" id="UP001168552">
    <property type="component" value="Unassembled WGS sequence"/>
</dbReference>
<evidence type="ECO:0000256" key="3">
    <source>
        <dbReference type="ARBA" id="ARBA00022989"/>
    </source>
</evidence>
<dbReference type="RefSeq" id="WP_320002693.1">
    <property type="nucleotide sequence ID" value="NZ_JAUHJS010000001.1"/>
</dbReference>
<comment type="caution">
    <text evidence="6">The sequence shown here is derived from an EMBL/GenBank/DDBJ whole genome shotgun (WGS) entry which is preliminary data.</text>
</comment>
<keyword evidence="2 5" id="KW-0812">Transmembrane</keyword>
<proteinExistence type="predicted"/>
<keyword evidence="7" id="KW-1185">Reference proteome</keyword>
<gene>
    <name evidence="6" type="ORF">QWY31_01570</name>
</gene>
<reference evidence="6" key="1">
    <citation type="submission" date="2023-06" db="EMBL/GenBank/DDBJ databases">
        <title>Cytophagales bacterium Strain LB-30, isolated from soil.</title>
        <authorList>
            <person name="Liu B."/>
        </authorList>
    </citation>
    <scope>NUCLEOTIDE SEQUENCE</scope>
    <source>
        <strain evidence="6">LB-30</strain>
    </source>
</reference>
<evidence type="ECO:0000313" key="6">
    <source>
        <dbReference type="EMBL" id="MDN4164166.1"/>
    </source>
</evidence>
<dbReference type="EMBL" id="JAUHJS010000001">
    <property type="protein sequence ID" value="MDN4164166.1"/>
    <property type="molecule type" value="Genomic_DNA"/>
</dbReference>
<dbReference type="Pfam" id="PF13564">
    <property type="entry name" value="DoxX_2"/>
    <property type="match status" value="1"/>
</dbReference>
<accession>A0ABT8F295</accession>
<feature type="transmembrane region" description="Helical" evidence="5">
    <location>
        <begin position="46"/>
        <end position="64"/>
    </location>
</feature>
<sequence>MDRFIKIYSWLVRGIIALILLQTLFFKFSAAPESVFIFSSLGIEPWGRIATGLIELIASLLLFIPATIVWGALLAAGTMLGAILSHLAILGIEVQEDGGLLFSYACLVFILSLTILWIKKEDLKTYLNRIKSLFQ</sequence>
<feature type="transmembrane region" description="Helical" evidence="5">
    <location>
        <begin position="7"/>
        <end position="26"/>
    </location>
</feature>
<evidence type="ECO:0000256" key="4">
    <source>
        <dbReference type="ARBA" id="ARBA00023136"/>
    </source>
</evidence>
<keyword evidence="4 5" id="KW-0472">Membrane</keyword>
<evidence type="ECO:0000256" key="1">
    <source>
        <dbReference type="ARBA" id="ARBA00004141"/>
    </source>
</evidence>
<evidence type="ECO:0000256" key="5">
    <source>
        <dbReference type="SAM" id="Phobius"/>
    </source>
</evidence>
<feature type="transmembrane region" description="Helical" evidence="5">
    <location>
        <begin position="98"/>
        <end position="118"/>
    </location>
</feature>
<keyword evidence="3 5" id="KW-1133">Transmembrane helix</keyword>
<name>A0ABT8F295_9BACT</name>